<proteinExistence type="inferred from homology"/>
<keyword evidence="3 4" id="KW-0418">Kinase</keyword>
<dbReference type="PANTHER" id="PTHR21599">
    <property type="entry name" value="GLYCERATE KINASE"/>
    <property type="match status" value="1"/>
</dbReference>
<dbReference type="Proteomes" id="UP000053060">
    <property type="component" value="Unassembled WGS sequence"/>
</dbReference>
<reference evidence="6" key="1">
    <citation type="submission" date="2015-01" db="EMBL/GenBank/DDBJ databases">
        <title>Draft genome sequence of Rhodococcus pyridinivorans strain KG-16, a hydrocarbon-degrading bacterium.</title>
        <authorList>
            <person name="Aggarwal R.K."/>
            <person name="Dawar C."/>
        </authorList>
    </citation>
    <scope>NUCLEOTIDE SEQUENCE [LARGE SCALE GENOMIC DNA]</scope>
    <source>
        <strain evidence="6">KG-16</strain>
    </source>
</reference>
<dbReference type="PATRIC" id="fig|1441730.3.peg.3965"/>
<dbReference type="InterPro" id="IPR018197">
    <property type="entry name" value="Glycerate_kinase_RE-like"/>
</dbReference>
<name>A0A0V9UGU3_9NOCA</name>
<evidence type="ECO:0000256" key="2">
    <source>
        <dbReference type="ARBA" id="ARBA00022679"/>
    </source>
</evidence>
<sequence>MALKVPHRVLVAPSGFKESLDAPGVAAAIGAGVRRALPCAAVDLVPVPDGGEGTAEILAEATGGTLVPVTVTGPVGEPVRASWARLGGATSGTAVVEMASAAGLRLVPADRRDPGATTTRGVGELVAAALDDGIRRIVIGCGDSGTSDGGAGALQALGARILDADGDELPDGGRHLARAARLDLDGLHPALAETEIVLACNVHNVLCGPTGVARVFGPQKGATPAQVEELSAALERWAKVLERDGRAHGLDVRFGAGTGASGGLGAGLAAGIGARIASRFDVLLDSGLSGIDLDSLIARADLIITAEGSIDFQTPRGKVPAEVARRAQRAGVPVLAIAGSLGEGARDVHDVGIGAIASIIPVPMRLEDAVANGHDLLVDAAARSMRLLMLGSAVASRSKGRAKKRKHRASAA</sequence>
<organism evidence="5 6">
    <name type="scientific">Rhodococcus pyridinivorans KG-16</name>
    <dbReference type="NCBI Taxonomy" id="1441730"/>
    <lineage>
        <taxon>Bacteria</taxon>
        <taxon>Bacillati</taxon>
        <taxon>Actinomycetota</taxon>
        <taxon>Actinomycetes</taxon>
        <taxon>Mycobacteriales</taxon>
        <taxon>Nocardiaceae</taxon>
        <taxon>Rhodococcus</taxon>
    </lineage>
</organism>
<dbReference type="Pfam" id="PF02595">
    <property type="entry name" value="Gly_kinase"/>
    <property type="match status" value="1"/>
</dbReference>
<dbReference type="GO" id="GO:0008887">
    <property type="term" value="F:glycerate kinase activity"/>
    <property type="evidence" value="ECO:0007669"/>
    <property type="project" value="UniProtKB-UniRule"/>
</dbReference>
<accession>A0A0V9UGU3</accession>
<comment type="similarity">
    <text evidence="1 4">Belongs to the glycerate kinase type-1 family.</text>
</comment>
<reference evidence="5 6" key="2">
    <citation type="journal article" date="2016" name="Genome Announc.">
        <title>Draft Genome Sequence of a Versatile Hydrocarbon-Degrading Bacterium, Rhodococcus pyridinivorans Strain KG-16, Collected from Oil Fields in India.</title>
        <authorList>
            <person name="Aggarwal R.K."/>
            <person name="Dawar C."/>
            <person name="Phanindranath R."/>
            <person name="Mutnuri L."/>
            <person name="Dayal A.M."/>
        </authorList>
    </citation>
    <scope>NUCLEOTIDE SEQUENCE [LARGE SCALE GENOMIC DNA]</scope>
    <source>
        <strain evidence="5 6">KG-16</strain>
    </source>
</reference>
<gene>
    <name evidence="5" type="ORF">Z045_18985</name>
</gene>
<dbReference type="AlphaFoldDB" id="A0A0V9UGU3"/>
<dbReference type="SUPFAM" id="SSF110738">
    <property type="entry name" value="Glycerate kinase I"/>
    <property type="match status" value="1"/>
</dbReference>
<comment type="caution">
    <text evidence="5">The sequence shown here is derived from an EMBL/GenBank/DDBJ whole genome shotgun (WGS) entry which is preliminary data.</text>
</comment>
<dbReference type="NCBIfam" id="TIGR00045">
    <property type="entry name" value="glycerate kinase"/>
    <property type="match status" value="1"/>
</dbReference>
<dbReference type="InterPro" id="IPR004381">
    <property type="entry name" value="Glycerate_kinase"/>
</dbReference>
<dbReference type="InterPro" id="IPR018193">
    <property type="entry name" value="Glyc_kinase_flavodox-like_fold"/>
</dbReference>
<dbReference type="PIRSF" id="PIRSF006078">
    <property type="entry name" value="GlxK"/>
    <property type="match status" value="1"/>
</dbReference>
<evidence type="ECO:0000256" key="1">
    <source>
        <dbReference type="ARBA" id="ARBA00006284"/>
    </source>
</evidence>
<dbReference type="Gene3D" id="3.40.50.10350">
    <property type="entry name" value="Glycerate kinase, domain 1"/>
    <property type="match status" value="1"/>
</dbReference>
<dbReference type="RefSeq" id="WP_060653231.1">
    <property type="nucleotide sequence ID" value="NZ_AZXY01000010.1"/>
</dbReference>
<dbReference type="InterPro" id="IPR036129">
    <property type="entry name" value="Glycerate_kinase_sf"/>
</dbReference>
<evidence type="ECO:0000256" key="4">
    <source>
        <dbReference type="PIRNR" id="PIRNR006078"/>
    </source>
</evidence>
<evidence type="ECO:0000256" key="3">
    <source>
        <dbReference type="ARBA" id="ARBA00022777"/>
    </source>
</evidence>
<dbReference type="GO" id="GO:0031388">
    <property type="term" value="P:organic acid phosphorylation"/>
    <property type="evidence" value="ECO:0007669"/>
    <property type="project" value="UniProtKB-UniRule"/>
</dbReference>
<evidence type="ECO:0000313" key="6">
    <source>
        <dbReference type="Proteomes" id="UP000053060"/>
    </source>
</evidence>
<keyword evidence="2 4" id="KW-0808">Transferase</keyword>
<dbReference type="PANTHER" id="PTHR21599:SF0">
    <property type="entry name" value="GLYCERATE KINASE"/>
    <property type="match status" value="1"/>
</dbReference>
<protein>
    <submittedName>
        <fullName evidence="5">Glycerate kinase</fullName>
    </submittedName>
</protein>
<evidence type="ECO:0000313" key="5">
    <source>
        <dbReference type="EMBL" id="KSZ57201.1"/>
    </source>
</evidence>
<dbReference type="Gene3D" id="3.90.1510.10">
    <property type="entry name" value="Glycerate kinase, domain 2"/>
    <property type="match status" value="1"/>
</dbReference>
<dbReference type="EMBL" id="AZXY01000010">
    <property type="protein sequence ID" value="KSZ57201.1"/>
    <property type="molecule type" value="Genomic_DNA"/>
</dbReference>